<feature type="domain" description="Serine hydrolase" evidence="3">
    <location>
        <begin position="3"/>
        <end position="226"/>
    </location>
</feature>
<reference evidence="4 5" key="1">
    <citation type="submission" date="2017-04" db="EMBL/GenBank/DDBJ databases">
        <title>Genome Sequence of the Model Brown-Rot Fungus Postia placenta SB12.</title>
        <authorList>
            <consortium name="DOE Joint Genome Institute"/>
            <person name="Gaskell J."/>
            <person name="Kersten P."/>
            <person name="Larrondo L.F."/>
            <person name="Canessa P."/>
            <person name="Martinez D."/>
            <person name="Hibbett D."/>
            <person name="Schmoll M."/>
            <person name="Kubicek C.P."/>
            <person name="Martinez A.T."/>
            <person name="Yadav J."/>
            <person name="Master E."/>
            <person name="Magnuson J.K."/>
            <person name="James T."/>
            <person name="Yaver D."/>
            <person name="Berka R."/>
            <person name="Labutti K."/>
            <person name="Lipzen A."/>
            <person name="Aerts A."/>
            <person name="Barry K."/>
            <person name="Henrissat B."/>
            <person name="Blanchette R."/>
            <person name="Grigoriev I."/>
            <person name="Cullen D."/>
        </authorList>
    </citation>
    <scope>NUCLEOTIDE SEQUENCE [LARGE SCALE GENOMIC DNA]</scope>
    <source>
        <strain evidence="4 5">MAD-698-R-SB12</strain>
    </source>
</reference>
<proteinExistence type="predicted"/>
<dbReference type="GO" id="GO:0005634">
    <property type="term" value="C:nucleus"/>
    <property type="evidence" value="ECO:0007669"/>
    <property type="project" value="TreeGrafter"/>
</dbReference>
<dbReference type="GO" id="GO:0005737">
    <property type="term" value="C:cytoplasm"/>
    <property type="evidence" value="ECO:0007669"/>
    <property type="project" value="TreeGrafter"/>
</dbReference>
<dbReference type="SUPFAM" id="SSF53474">
    <property type="entry name" value="alpha/beta-Hydrolases"/>
    <property type="match status" value="1"/>
</dbReference>
<dbReference type="InterPro" id="IPR005645">
    <property type="entry name" value="FSH-like_dom"/>
</dbReference>
<dbReference type="PANTHER" id="PTHR48070:SF6">
    <property type="entry name" value="ESTERASE OVCA2"/>
    <property type="match status" value="1"/>
</dbReference>
<evidence type="ECO:0000256" key="1">
    <source>
        <dbReference type="ARBA" id="ARBA00022801"/>
    </source>
</evidence>
<dbReference type="InterPro" id="IPR050593">
    <property type="entry name" value="LovG"/>
</dbReference>
<evidence type="ECO:0000259" key="3">
    <source>
        <dbReference type="Pfam" id="PF03959"/>
    </source>
</evidence>
<keyword evidence="1" id="KW-0378">Hydrolase</keyword>
<dbReference type="InterPro" id="IPR029058">
    <property type="entry name" value="AB_hydrolase_fold"/>
</dbReference>
<dbReference type="Proteomes" id="UP000194127">
    <property type="component" value="Unassembled WGS sequence"/>
</dbReference>
<feature type="region of interest" description="Disordered" evidence="2">
    <location>
        <begin position="234"/>
        <end position="265"/>
    </location>
</feature>
<sequence length="265" mass="28565">MTTRKILMLHGYAQSATIFSKRLGALRKACGKDVDLVFVDAPYVLTPVDMAFLNTLSNSSSLEDLGAPEAAAEQDPALAPRGWWKAQADRDQTAGLEESLAVLRDVLAKDHYDGVFGFSQGAAMAAILAALLEKPAVHPPFLIDGQPPHLPLQFCVSVAGFRPRSPLVDTILLPSYSTRTLHVLGKTDVIVVEERSKPLLELSSNKRVEWHDGGHFVPSKAPWRNFIRGFLRDPSMSEPAPGAAAQTPSEPAHPTASEGNNADGP</sequence>
<dbReference type="AlphaFoldDB" id="A0A1X6MZH5"/>
<dbReference type="RefSeq" id="XP_024338549.1">
    <property type="nucleotide sequence ID" value="XM_024477688.1"/>
</dbReference>
<dbReference type="GeneID" id="36322638"/>
<keyword evidence="5" id="KW-1185">Reference proteome</keyword>
<dbReference type="GO" id="GO:0016787">
    <property type="term" value="F:hydrolase activity"/>
    <property type="evidence" value="ECO:0007669"/>
    <property type="project" value="UniProtKB-KW"/>
</dbReference>
<protein>
    <recommendedName>
        <fullName evidence="3">Serine hydrolase domain-containing protein</fullName>
    </recommendedName>
</protein>
<accession>A0A1X6MZH5</accession>
<evidence type="ECO:0000313" key="5">
    <source>
        <dbReference type="Proteomes" id="UP000194127"/>
    </source>
</evidence>
<evidence type="ECO:0000256" key="2">
    <source>
        <dbReference type="SAM" id="MobiDB-lite"/>
    </source>
</evidence>
<dbReference type="STRING" id="670580.A0A1X6MZH5"/>
<dbReference type="EMBL" id="KZ110598">
    <property type="protein sequence ID" value="OSX61755.1"/>
    <property type="molecule type" value="Genomic_DNA"/>
</dbReference>
<gene>
    <name evidence="4" type="ORF">POSPLADRAFT_1040168</name>
</gene>
<dbReference type="Gene3D" id="3.40.50.1820">
    <property type="entry name" value="alpha/beta hydrolase"/>
    <property type="match status" value="1"/>
</dbReference>
<evidence type="ECO:0000313" key="4">
    <source>
        <dbReference type="EMBL" id="OSX61755.1"/>
    </source>
</evidence>
<dbReference type="Pfam" id="PF03959">
    <property type="entry name" value="FSH1"/>
    <property type="match status" value="1"/>
</dbReference>
<name>A0A1X6MZH5_9APHY</name>
<organism evidence="4 5">
    <name type="scientific">Postia placenta MAD-698-R-SB12</name>
    <dbReference type="NCBI Taxonomy" id="670580"/>
    <lineage>
        <taxon>Eukaryota</taxon>
        <taxon>Fungi</taxon>
        <taxon>Dikarya</taxon>
        <taxon>Basidiomycota</taxon>
        <taxon>Agaricomycotina</taxon>
        <taxon>Agaricomycetes</taxon>
        <taxon>Polyporales</taxon>
        <taxon>Adustoporiaceae</taxon>
        <taxon>Rhodonia</taxon>
    </lineage>
</organism>
<dbReference type="OrthoDB" id="2094269at2759"/>
<dbReference type="PANTHER" id="PTHR48070">
    <property type="entry name" value="ESTERASE OVCA2"/>
    <property type="match status" value="1"/>
</dbReference>